<sequence>MGYSVAQIAEHIGGEVKGDGSLKIDSIASLRQANSSQLSFLSNAKFVDDLHNTGAGCVILSEKAEISYKGNTIIVKDAYVGFALASQLLDTTPHITVGIAATASVAPSATLGKNVAVADGAVISAHTLIGDDCEIGANVFIGEGARLGNGVKLSANVSIYHKVQLGDEVSIHSGSVIGSDGFGYANDAGNWIKIPQTGSVQIGERTEIGANTCIDRGALDDTIVGKNCIIDNLVHIAHNVVIGDHVCLCGGVGIAGSATIGKYVVIAGQCAINGHITIADGVQITGFSMVTKSIKEKGTYSSGMPAAPNKDWQRNTVKLRTIDKLYNRVKAIENEGKS</sequence>
<dbReference type="Proteomes" id="UP001156601">
    <property type="component" value="Unassembled WGS sequence"/>
</dbReference>
<dbReference type="GO" id="GO:0103118">
    <property type="term" value="F:UDP-3-O-[(3R)-3-hydroxyacyl]-glucosamine N-acyltransferase activity"/>
    <property type="evidence" value="ECO:0007669"/>
    <property type="project" value="UniProtKB-EC"/>
</dbReference>
<dbReference type="CDD" id="cd03352">
    <property type="entry name" value="LbH_LpxD"/>
    <property type="match status" value="1"/>
</dbReference>
<keyword evidence="6 7" id="KW-0012">Acyltransferase</keyword>
<comment type="caution">
    <text evidence="9">The sequence shown here is derived from an EMBL/GenBank/DDBJ whole genome shotgun (WGS) entry which is preliminary data.</text>
</comment>
<dbReference type="EC" id="2.3.1.191" evidence="7"/>
<dbReference type="PANTHER" id="PTHR43378:SF2">
    <property type="entry name" value="UDP-3-O-ACYLGLUCOSAMINE N-ACYLTRANSFERASE 1, MITOCHONDRIAL-RELATED"/>
    <property type="match status" value="1"/>
</dbReference>
<dbReference type="HAMAP" id="MF_00523">
    <property type="entry name" value="LpxD"/>
    <property type="match status" value="1"/>
</dbReference>
<keyword evidence="10" id="KW-1185">Reference proteome</keyword>
<dbReference type="GO" id="GO:0016020">
    <property type="term" value="C:membrane"/>
    <property type="evidence" value="ECO:0007669"/>
    <property type="project" value="GOC"/>
</dbReference>
<evidence type="ECO:0000313" key="9">
    <source>
        <dbReference type="EMBL" id="GLR73058.1"/>
    </source>
</evidence>
<dbReference type="EMBL" id="BSOT01000019">
    <property type="protein sequence ID" value="GLR73058.1"/>
    <property type="molecule type" value="Genomic_DNA"/>
</dbReference>
<comment type="similarity">
    <text evidence="7">Belongs to the transferase hexapeptide repeat family. LpxD subfamily.</text>
</comment>
<proteinExistence type="inferred from homology"/>
<dbReference type="Gene3D" id="3.40.1390.10">
    <property type="entry name" value="MurE/MurF, N-terminal domain"/>
    <property type="match status" value="1"/>
</dbReference>
<evidence type="ECO:0000256" key="4">
    <source>
        <dbReference type="ARBA" id="ARBA00022737"/>
    </source>
</evidence>
<keyword evidence="1 7" id="KW-0444">Lipid biosynthesis</keyword>
<dbReference type="GO" id="GO:0009245">
    <property type="term" value="P:lipid A biosynthetic process"/>
    <property type="evidence" value="ECO:0007669"/>
    <property type="project" value="UniProtKB-UniRule"/>
</dbReference>
<gene>
    <name evidence="7 9" type="primary">lpxD</name>
    <name evidence="9" type="ORF">GCM10007852_39660</name>
</gene>
<feature type="domain" description="UDP-3-O-[3-hydroxymyristoyl] glucosamine N-acyltransferase non-repeat region" evidence="8">
    <location>
        <begin position="22"/>
        <end position="88"/>
    </location>
</feature>
<dbReference type="Pfam" id="PF04613">
    <property type="entry name" value="LpxD"/>
    <property type="match status" value="1"/>
</dbReference>
<evidence type="ECO:0000256" key="2">
    <source>
        <dbReference type="ARBA" id="ARBA00022556"/>
    </source>
</evidence>
<dbReference type="GO" id="GO:0016410">
    <property type="term" value="F:N-acyltransferase activity"/>
    <property type="evidence" value="ECO:0007669"/>
    <property type="project" value="InterPro"/>
</dbReference>
<comment type="pathway">
    <text evidence="7">Bacterial outer membrane biogenesis; LPS lipid A biosynthesis.</text>
</comment>
<name>A0AA37T6A8_9ALTE</name>
<dbReference type="PANTHER" id="PTHR43378">
    <property type="entry name" value="UDP-3-O-ACYLGLUCOSAMINE N-ACYLTRANSFERASE"/>
    <property type="match status" value="1"/>
</dbReference>
<protein>
    <recommendedName>
        <fullName evidence="7">UDP-3-O-acylglucosamine N-acyltransferase</fullName>
        <ecNumber evidence="7">2.3.1.191</ecNumber>
    </recommendedName>
</protein>
<evidence type="ECO:0000256" key="3">
    <source>
        <dbReference type="ARBA" id="ARBA00022679"/>
    </source>
</evidence>
<evidence type="ECO:0000256" key="1">
    <source>
        <dbReference type="ARBA" id="ARBA00022516"/>
    </source>
</evidence>
<comment type="subunit">
    <text evidence="7">Homotrimer.</text>
</comment>
<dbReference type="NCBIfam" id="TIGR01853">
    <property type="entry name" value="lipid_A_lpxD"/>
    <property type="match status" value="1"/>
</dbReference>
<dbReference type="InterPro" id="IPR001451">
    <property type="entry name" value="Hexapep"/>
</dbReference>
<dbReference type="InterPro" id="IPR007691">
    <property type="entry name" value="LpxD"/>
</dbReference>
<dbReference type="AlphaFoldDB" id="A0AA37T6A8"/>
<feature type="active site" description="Proton acceptor" evidence="7">
    <location>
        <position position="238"/>
    </location>
</feature>
<evidence type="ECO:0000313" key="10">
    <source>
        <dbReference type="Proteomes" id="UP001156601"/>
    </source>
</evidence>
<reference evidence="9" key="2">
    <citation type="submission" date="2023-01" db="EMBL/GenBank/DDBJ databases">
        <title>Draft genome sequence of Agaribacter marinus strain NBRC 110023.</title>
        <authorList>
            <person name="Sun Q."/>
            <person name="Mori K."/>
        </authorList>
    </citation>
    <scope>NUCLEOTIDE SEQUENCE</scope>
    <source>
        <strain evidence="9">NBRC 110023</strain>
    </source>
</reference>
<evidence type="ECO:0000256" key="6">
    <source>
        <dbReference type="ARBA" id="ARBA00023315"/>
    </source>
</evidence>
<dbReference type="Gene3D" id="2.160.10.10">
    <property type="entry name" value="Hexapeptide repeat proteins"/>
    <property type="match status" value="1"/>
</dbReference>
<dbReference type="InterPro" id="IPR020573">
    <property type="entry name" value="UDP_GlcNAc_AcTrfase_non-rep"/>
</dbReference>
<comment type="catalytic activity">
    <reaction evidence="7">
        <text>a UDP-3-O-[(3R)-3-hydroxyacyl]-alpha-D-glucosamine + a (3R)-hydroxyacyl-[ACP] = a UDP-2-N,3-O-bis[(3R)-3-hydroxyacyl]-alpha-D-glucosamine + holo-[ACP] + H(+)</text>
        <dbReference type="Rhea" id="RHEA:53836"/>
        <dbReference type="Rhea" id="RHEA-COMP:9685"/>
        <dbReference type="Rhea" id="RHEA-COMP:9945"/>
        <dbReference type="ChEBI" id="CHEBI:15378"/>
        <dbReference type="ChEBI" id="CHEBI:64479"/>
        <dbReference type="ChEBI" id="CHEBI:78827"/>
        <dbReference type="ChEBI" id="CHEBI:137740"/>
        <dbReference type="ChEBI" id="CHEBI:137748"/>
        <dbReference type="EC" id="2.3.1.191"/>
    </reaction>
</comment>
<evidence type="ECO:0000256" key="5">
    <source>
        <dbReference type="ARBA" id="ARBA00023098"/>
    </source>
</evidence>
<evidence type="ECO:0000259" key="8">
    <source>
        <dbReference type="Pfam" id="PF04613"/>
    </source>
</evidence>
<dbReference type="NCBIfam" id="NF002060">
    <property type="entry name" value="PRK00892.1"/>
    <property type="match status" value="1"/>
</dbReference>
<dbReference type="SUPFAM" id="SSF51161">
    <property type="entry name" value="Trimeric LpxA-like enzymes"/>
    <property type="match status" value="1"/>
</dbReference>
<evidence type="ECO:0000256" key="7">
    <source>
        <dbReference type="HAMAP-Rule" id="MF_00523"/>
    </source>
</evidence>
<reference evidence="9" key="1">
    <citation type="journal article" date="2014" name="Int. J. Syst. Evol. Microbiol.">
        <title>Complete genome sequence of Corynebacterium casei LMG S-19264T (=DSM 44701T), isolated from a smear-ripened cheese.</title>
        <authorList>
            <consortium name="US DOE Joint Genome Institute (JGI-PGF)"/>
            <person name="Walter F."/>
            <person name="Albersmeier A."/>
            <person name="Kalinowski J."/>
            <person name="Ruckert C."/>
        </authorList>
    </citation>
    <scope>NUCLEOTIDE SEQUENCE</scope>
    <source>
        <strain evidence="9">NBRC 110023</strain>
    </source>
</reference>
<keyword evidence="5 7" id="KW-0443">Lipid metabolism</keyword>
<keyword evidence="3 7" id="KW-0808">Transferase</keyword>
<keyword evidence="2 7" id="KW-0441">Lipid A biosynthesis</keyword>
<dbReference type="Pfam" id="PF00132">
    <property type="entry name" value="Hexapep"/>
    <property type="match status" value="2"/>
</dbReference>
<dbReference type="RefSeq" id="WP_284219476.1">
    <property type="nucleotide sequence ID" value="NZ_BSOT01000019.1"/>
</dbReference>
<dbReference type="InterPro" id="IPR011004">
    <property type="entry name" value="Trimer_LpxA-like_sf"/>
</dbReference>
<comment type="function">
    <text evidence="7">Catalyzes the N-acylation of UDP-3-O-acylglucosamine using 3-hydroxyacyl-ACP as the acyl donor. Is involved in the biosynthesis of lipid A, a phosphorylated glycolipid that anchors the lipopolysaccharide to the outer membrane of the cell.</text>
</comment>
<organism evidence="9 10">
    <name type="scientific">Agaribacter marinus</name>
    <dbReference type="NCBI Taxonomy" id="1431249"/>
    <lineage>
        <taxon>Bacteria</taxon>
        <taxon>Pseudomonadati</taxon>
        <taxon>Pseudomonadota</taxon>
        <taxon>Gammaproteobacteria</taxon>
        <taxon>Alteromonadales</taxon>
        <taxon>Alteromonadaceae</taxon>
        <taxon>Agaribacter</taxon>
    </lineage>
</organism>
<accession>A0AA37T6A8</accession>
<keyword evidence="4 7" id="KW-0677">Repeat</keyword>